<dbReference type="EMBL" id="JAPDFR010000001">
    <property type="protein sequence ID" value="KAK0392258.1"/>
    <property type="molecule type" value="Genomic_DNA"/>
</dbReference>
<evidence type="ECO:0000313" key="3">
    <source>
        <dbReference type="Proteomes" id="UP001175261"/>
    </source>
</evidence>
<reference evidence="2" key="1">
    <citation type="submission" date="2022-10" db="EMBL/GenBank/DDBJ databases">
        <title>Determination and structural analysis of whole genome sequence of Sarocladium strictum F4-1.</title>
        <authorList>
            <person name="Hu L."/>
            <person name="Jiang Y."/>
        </authorList>
    </citation>
    <scope>NUCLEOTIDE SEQUENCE</scope>
    <source>
        <strain evidence="2">F4-1</strain>
    </source>
</reference>
<evidence type="ECO:0008006" key="4">
    <source>
        <dbReference type="Google" id="ProtNLM"/>
    </source>
</evidence>
<gene>
    <name evidence="2" type="ORF">NLU13_1754</name>
</gene>
<accession>A0AA39GRJ4</accession>
<proteinExistence type="predicted"/>
<dbReference type="Proteomes" id="UP001175261">
    <property type="component" value="Unassembled WGS sequence"/>
</dbReference>
<dbReference type="InterPro" id="IPR025337">
    <property type="entry name" value="Questin_oxidase-like"/>
</dbReference>
<evidence type="ECO:0000313" key="2">
    <source>
        <dbReference type="EMBL" id="KAK0392258.1"/>
    </source>
</evidence>
<dbReference type="PANTHER" id="PTHR35870">
    <property type="entry name" value="PROTEIN, PUTATIVE (AFU_ORTHOLOGUE AFUA_5G03330)-RELATED"/>
    <property type="match status" value="1"/>
</dbReference>
<name>A0AA39GRJ4_SARSR</name>
<keyword evidence="1" id="KW-0560">Oxidoreductase</keyword>
<sequence length="490" mass="55560">MMLARSRSTRHLLRTTRNSDTVYASLNFNCLAIAQSSGRRPITTGAATMATPYHIHVKPSETGLLHLDRDEQTATKVSELLQDDLEKHHVFFNASGYHDHITHHLLTLYGTGASASDLQNAYRQDASYQLRAQKPRPKVLDALRNDWNANARDYLGKGKHYAEFLQFFQEKIEANGWQATVQEHLFSDNPVSKDVFARLFAGLYHPMIQLMYGLEWQQPAIIAQGLAQASVHLDRLTSFFTKAEQMSQASPSASSTFSLPELLERARTSGKLSRSAKWNDDKPLNGVLARAEEEALDLVSQVKINPGDLEEKTVEMMHTAAYVAAAAAFHEPYIPRMDFFLIHTLTSSPFFLTINKLGWVPNAQKVRLLEWKMRLDIVEYIAQGCPPLDTASLRRYTPRDPTQVHSPWSLLPKFHSQPDDGHTIKVIRSLILAEQESKKYEDKKWIRIKDAKSWLNAHHVMLDSMNTEADTGRWVRGAGFSEAWEGKPKV</sequence>
<dbReference type="GO" id="GO:0016491">
    <property type="term" value="F:oxidoreductase activity"/>
    <property type="evidence" value="ECO:0007669"/>
    <property type="project" value="UniProtKB-KW"/>
</dbReference>
<evidence type="ECO:0000256" key="1">
    <source>
        <dbReference type="ARBA" id="ARBA00023002"/>
    </source>
</evidence>
<comment type="caution">
    <text evidence="2">The sequence shown here is derived from an EMBL/GenBank/DDBJ whole genome shotgun (WGS) entry which is preliminary data.</text>
</comment>
<dbReference type="PANTHER" id="PTHR35870:SF1">
    <property type="entry name" value="PROTEIN, PUTATIVE (AFU_ORTHOLOGUE AFUA_5G03330)-RELATED"/>
    <property type="match status" value="1"/>
</dbReference>
<keyword evidence="3" id="KW-1185">Reference proteome</keyword>
<protein>
    <recommendedName>
        <fullName evidence="4">HypA</fullName>
    </recommendedName>
</protein>
<dbReference type="AlphaFoldDB" id="A0AA39GRJ4"/>
<organism evidence="2 3">
    <name type="scientific">Sarocladium strictum</name>
    <name type="common">Black bundle disease fungus</name>
    <name type="synonym">Acremonium strictum</name>
    <dbReference type="NCBI Taxonomy" id="5046"/>
    <lineage>
        <taxon>Eukaryota</taxon>
        <taxon>Fungi</taxon>
        <taxon>Dikarya</taxon>
        <taxon>Ascomycota</taxon>
        <taxon>Pezizomycotina</taxon>
        <taxon>Sordariomycetes</taxon>
        <taxon>Hypocreomycetidae</taxon>
        <taxon>Hypocreales</taxon>
        <taxon>Sarocladiaceae</taxon>
        <taxon>Sarocladium</taxon>
    </lineage>
</organism>
<dbReference type="Pfam" id="PF14027">
    <property type="entry name" value="Questin_oxidase"/>
    <property type="match status" value="1"/>
</dbReference>